<name>A0A9W6VNI3_9ACTN</name>
<feature type="transmembrane region" description="Helical" evidence="4">
    <location>
        <begin position="93"/>
        <end position="114"/>
    </location>
</feature>
<feature type="domain" description="Putative zinc-finger" evidence="5">
    <location>
        <begin position="7"/>
        <end position="41"/>
    </location>
</feature>
<keyword evidence="4" id="KW-0472">Membrane</keyword>
<accession>A0A9W6VNI3</accession>
<dbReference type="InterPro" id="IPR027383">
    <property type="entry name" value="Znf_put"/>
</dbReference>
<dbReference type="Pfam" id="PF13490">
    <property type="entry name" value="zf-HC2"/>
    <property type="match status" value="1"/>
</dbReference>
<evidence type="ECO:0000256" key="2">
    <source>
        <dbReference type="ARBA" id="ARBA00023163"/>
    </source>
</evidence>
<feature type="region of interest" description="Disordered" evidence="3">
    <location>
        <begin position="117"/>
        <end position="148"/>
    </location>
</feature>
<keyword evidence="2" id="KW-0804">Transcription</keyword>
<reference evidence="6" key="1">
    <citation type="submission" date="2023-03" db="EMBL/GenBank/DDBJ databases">
        <title>Actinoallomurus iriomotensis NBRC 103681.</title>
        <authorList>
            <person name="Ichikawa N."/>
            <person name="Sato H."/>
            <person name="Tonouchi N."/>
        </authorList>
    </citation>
    <scope>NUCLEOTIDE SEQUENCE</scope>
    <source>
        <strain evidence="6">NBRC 103681</strain>
    </source>
</reference>
<dbReference type="RefSeq" id="WP_285620846.1">
    <property type="nucleotide sequence ID" value="NZ_BSTJ01000003.1"/>
</dbReference>
<dbReference type="AlphaFoldDB" id="A0A9W6VNI3"/>
<dbReference type="EMBL" id="BSTJ01000003">
    <property type="protein sequence ID" value="GLY74765.1"/>
    <property type="molecule type" value="Genomic_DNA"/>
</dbReference>
<keyword evidence="4" id="KW-1133">Transmembrane helix</keyword>
<dbReference type="Proteomes" id="UP001165135">
    <property type="component" value="Unassembled WGS sequence"/>
</dbReference>
<comment type="caution">
    <text evidence="6">The sequence shown here is derived from an EMBL/GenBank/DDBJ whole genome shotgun (WGS) entry which is preliminary data.</text>
</comment>
<feature type="compositionally biased region" description="Low complexity" evidence="3">
    <location>
        <begin position="131"/>
        <end position="143"/>
    </location>
</feature>
<keyword evidence="1" id="KW-0805">Transcription regulation</keyword>
<evidence type="ECO:0000259" key="5">
    <source>
        <dbReference type="Pfam" id="PF13490"/>
    </source>
</evidence>
<sequence>MTSSTECSRLRLSLGVYVLGAIEPAERSEVDAHLAVCRRCRDELASLAGLPAMLGRVTEEQIEQLAPPPAELLESVLSKAADESRARRRRERALWIAAAAALIVVLGVGVRAMMGSDGGGDVAERSPRPPAATTAPATGPITTVSTKDPATGVRAQIDMQPKLWGTAFNVRLSGAPPGSHCHLVATDKKGRKDIAGGWETQYEAGAASFAGSSMIQKSDLASVEVLTTEGRRLVLVRL</sequence>
<organism evidence="6 7">
    <name type="scientific">Actinoallomurus iriomotensis</name>
    <dbReference type="NCBI Taxonomy" id="478107"/>
    <lineage>
        <taxon>Bacteria</taxon>
        <taxon>Bacillati</taxon>
        <taxon>Actinomycetota</taxon>
        <taxon>Actinomycetes</taxon>
        <taxon>Streptosporangiales</taxon>
        <taxon>Thermomonosporaceae</taxon>
        <taxon>Actinoallomurus</taxon>
    </lineage>
</organism>
<dbReference type="Gene3D" id="1.10.10.1320">
    <property type="entry name" value="Anti-sigma factor, zinc-finger domain"/>
    <property type="match status" value="1"/>
</dbReference>
<evidence type="ECO:0000313" key="6">
    <source>
        <dbReference type="EMBL" id="GLY74765.1"/>
    </source>
</evidence>
<evidence type="ECO:0000313" key="7">
    <source>
        <dbReference type="Proteomes" id="UP001165135"/>
    </source>
</evidence>
<keyword evidence="4" id="KW-0812">Transmembrane</keyword>
<evidence type="ECO:0000256" key="3">
    <source>
        <dbReference type="SAM" id="MobiDB-lite"/>
    </source>
</evidence>
<gene>
    <name evidence="6" type="ORF">Airi01_030320</name>
</gene>
<dbReference type="InterPro" id="IPR041916">
    <property type="entry name" value="Anti_sigma_zinc_sf"/>
</dbReference>
<proteinExistence type="predicted"/>
<protein>
    <recommendedName>
        <fullName evidence="5">Putative zinc-finger domain-containing protein</fullName>
    </recommendedName>
</protein>
<evidence type="ECO:0000256" key="1">
    <source>
        <dbReference type="ARBA" id="ARBA00023015"/>
    </source>
</evidence>
<evidence type="ECO:0000256" key="4">
    <source>
        <dbReference type="SAM" id="Phobius"/>
    </source>
</evidence>